<dbReference type="InterPro" id="IPR019427">
    <property type="entry name" value="7TM_GPCR_serpentine_rcpt_Srw"/>
</dbReference>
<evidence type="ECO:0000313" key="7">
    <source>
        <dbReference type="EnsemblMetazoa" id="BGLB019965-PA"/>
    </source>
</evidence>
<feature type="transmembrane region" description="Helical" evidence="5">
    <location>
        <begin position="30"/>
        <end position="63"/>
    </location>
</feature>
<evidence type="ECO:0000259" key="6">
    <source>
        <dbReference type="PROSITE" id="PS50262"/>
    </source>
</evidence>
<dbReference type="InterPro" id="IPR052954">
    <property type="entry name" value="GPCR-Ligand_Int"/>
</dbReference>
<dbReference type="SUPFAM" id="SSF81321">
    <property type="entry name" value="Family A G protein-coupled receptor-like"/>
    <property type="match status" value="1"/>
</dbReference>
<dbReference type="PRINTS" id="PR00237">
    <property type="entry name" value="GPCRRHODOPSN"/>
</dbReference>
<protein>
    <recommendedName>
        <fullName evidence="6">G-protein coupled receptors family 1 profile domain-containing protein</fullName>
    </recommendedName>
</protein>
<evidence type="ECO:0000256" key="3">
    <source>
        <dbReference type="ARBA" id="ARBA00022989"/>
    </source>
</evidence>
<feature type="transmembrane region" description="Helical" evidence="5">
    <location>
        <begin position="265"/>
        <end position="291"/>
    </location>
</feature>
<accession>A0A2C9KI45</accession>
<dbReference type="EnsemblMetazoa" id="BGLB019965-RA">
    <property type="protein sequence ID" value="BGLB019965-PA"/>
    <property type="gene ID" value="BGLB019965"/>
</dbReference>
<name>A0A2C9KI45_BIOGL</name>
<dbReference type="KEGG" id="bgt:106063057"/>
<keyword evidence="2 5" id="KW-0812">Transmembrane</keyword>
<comment type="subcellular location">
    <subcellularLocation>
        <location evidence="1">Membrane</location>
    </subcellularLocation>
</comment>
<gene>
    <name evidence="7" type="primary">106063057</name>
</gene>
<dbReference type="Pfam" id="PF10324">
    <property type="entry name" value="7TM_GPCR_Srw"/>
    <property type="match status" value="1"/>
</dbReference>
<dbReference type="GO" id="GO:0016020">
    <property type="term" value="C:membrane"/>
    <property type="evidence" value="ECO:0007669"/>
    <property type="project" value="UniProtKB-SubCell"/>
</dbReference>
<evidence type="ECO:0000256" key="1">
    <source>
        <dbReference type="ARBA" id="ARBA00004370"/>
    </source>
</evidence>
<feature type="transmembrane region" description="Helical" evidence="5">
    <location>
        <begin position="211"/>
        <end position="234"/>
    </location>
</feature>
<evidence type="ECO:0000256" key="5">
    <source>
        <dbReference type="SAM" id="Phobius"/>
    </source>
</evidence>
<dbReference type="PANTHER" id="PTHR46641">
    <property type="entry name" value="FMRFAMIDE RECEPTOR-RELATED"/>
    <property type="match status" value="1"/>
</dbReference>
<feature type="domain" description="G-protein coupled receptors family 1 profile" evidence="6">
    <location>
        <begin position="54"/>
        <end position="326"/>
    </location>
</feature>
<keyword evidence="3 5" id="KW-1133">Transmembrane helix</keyword>
<dbReference type="RefSeq" id="XP_013076820.2">
    <property type="nucleotide sequence ID" value="XM_013221366.2"/>
</dbReference>
<dbReference type="PANTHER" id="PTHR46641:SF2">
    <property type="entry name" value="FMRFAMIDE RECEPTOR"/>
    <property type="match status" value="1"/>
</dbReference>
<sequence length="359" mass="40174">MAANLTNEISVQSVISDVQRGTWTPLVSDVVVSVFLLVNHVVLSSILCVTGTVANVINLCVFLKQRLDTSMNISLFAMSVADLVGLVTLLWLNICSNPFINNLDPNIVFTEVSYLTAGWPHGCASRITSWMTVYITAERCLSIAIPLKIKEVITPSRTAGVIFGIYLANILSLVPEYSTAYFDWTHNLAKNKTTFGLAFRSNRPQTKGLTFLFHGSFTLISFFSVILFTSALILELKRTSQWRRQTTSSERQSAAMSKRDRKTMVMIVLVALSLIVCFIPTVVLSIVTISVTEFSLVGKEVNLFNTCWSFGFLLHSVNSNVHFILYYKMSSKFRLNFNELFGRKMKGKGDNQNESDTHE</sequence>
<feature type="transmembrane region" description="Helical" evidence="5">
    <location>
        <begin position="75"/>
        <end position="94"/>
    </location>
</feature>
<dbReference type="InterPro" id="IPR000276">
    <property type="entry name" value="GPCR_Rhodpsn"/>
</dbReference>
<dbReference type="Gene3D" id="1.20.1070.10">
    <property type="entry name" value="Rhodopsin 7-helix transmembrane proteins"/>
    <property type="match status" value="1"/>
</dbReference>
<dbReference type="CDD" id="cd14978">
    <property type="entry name" value="7tmA_FMRFamide_R-like"/>
    <property type="match status" value="1"/>
</dbReference>
<evidence type="ECO:0000313" key="8">
    <source>
        <dbReference type="Proteomes" id="UP000076420"/>
    </source>
</evidence>
<dbReference type="VEuPathDB" id="VectorBase:BGLB019965"/>
<dbReference type="OrthoDB" id="10289313at2759"/>
<evidence type="ECO:0000256" key="2">
    <source>
        <dbReference type="ARBA" id="ARBA00022692"/>
    </source>
</evidence>
<dbReference type="Proteomes" id="UP000076420">
    <property type="component" value="Unassembled WGS sequence"/>
</dbReference>
<dbReference type="AlphaFoldDB" id="A0A2C9KI45"/>
<organism evidence="7 8">
    <name type="scientific">Biomphalaria glabrata</name>
    <name type="common">Bloodfluke planorb</name>
    <name type="synonym">Freshwater snail</name>
    <dbReference type="NCBI Taxonomy" id="6526"/>
    <lineage>
        <taxon>Eukaryota</taxon>
        <taxon>Metazoa</taxon>
        <taxon>Spiralia</taxon>
        <taxon>Lophotrochozoa</taxon>
        <taxon>Mollusca</taxon>
        <taxon>Gastropoda</taxon>
        <taxon>Heterobranchia</taxon>
        <taxon>Euthyneura</taxon>
        <taxon>Panpulmonata</taxon>
        <taxon>Hygrophila</taxon>
        <taxon>Lymnaeoidea</taxon>
        <taxon>Planorbidae</taxon>
        <taxon>Biomphalaria</taxon>
    </lineage>
</organism>
<dbReference type="PROSITE" id="PS50262">
    <property type="entry name" value="G_PROTEIN_RECEP_F1_2"/>
    <property type="match status" value="1"/>
</dbReference>
<proteinExistence type="predicted"/>
<dbReference type="GO" id="GO:0008528">
    <property type="term" value="F:G protein-coupled peptide receptor activity"/>
    <property type="evidence" value="ECO:0007669"/>
    <property type="project" value="InterPro"/>
</dbReference>
<dbReference type="STRING" id="6526.A0A2C9KI45"/>
<dbReference type="VEuPathDB" id="VectorBase:BGLAX_044116"/>
<evidence type="ECO:0000256" key="4">
    <source>
        <dbReference type="ARBA" id="ARBA00023136"/>
    </source>
</evidence>
<dbReference type="InterPro" id="IPR017452">
    <property type="entry name" value="GPCR_Rhodpsn_7TM"/>
</dbReference>
<feature type="transmembrane region" description="Helical" evidence="5">
    <location>
        <begin position="303"/>
        <end position="327"/>
    </location>
</feature>
<reference evidence="7" key="1">
    <citation type="submission" date="2020-05" db="UniProtKB">
        <authorList>
            <consortium name="EnsemblMetazoa"/>
        </authorList>
    </citation>
    <scope>IDENTIFICATION</scope>
    <source>
        <strain evidence="7">BB02</strain>
    </source>
</reference>
<keyword evidence="4 5" id="KW-0472">Membrane</keyword>